<dbReference type="EMBL" id="BAAALT010000053">
    <property type="protein sequence ID" value="GAA1799242.1"/>
    <property type="molecule type" value="Genomic_DNA"/>
</dbReference>
<reference evidence="2" key="1">
    <citation type="journal article" date="2019" name="Int. J. Syst. Evol. Microbiol.">
        <title>The Global Catalogue of Microorganisms (GCM) 10K type strain sequencing project: providing services to taxonomists for standard genome sequencing and annotation.</title>
        <authorList>
            <consortium name="The Broad Institute Genomics Platform"/>
            <consortium name="The Broad Institute Genome Sequencing Center for Infectious Disease"/>
            <person name="Wu L."/>
            <person name="Ma J."/>
        </authorList>
    </citation>
    <scope>NUCLEOTIDE SEQUENCE [LARGE SCALE GENOMIC DNA]</scope>
    <source>
        <strain evidence="2">JCM 13250</strain>
    </source>
</reference>
<dbReference type="Gene3D" id="3.40.50.1000">
    <property type="entry name" value="HAD superfamily/HAD-like"/>
    <property type="match status" value="1"/>
</dbReference>
<dbReference type="SUPFAM" id="SSF56784">
    <property type="entry name" value="HAD-like"/>
    <property type="match status" value="1"/>
</dbReference>
<dbReference type="InterPro" id="IPR006439">
    <property type="entry name" value="HAD-SF_hydro_IA"/>
</dbReference>
<accession>A0ABP4XZL4</accession>
<dbReference type="Gene3D" id="1.10.150.240">
    <property type="entry name" value="Putative phosphatase, domain 2"/>
    <property type="match status" value="1"/>
</dbReference>
<gene>
    <name evidence="1" type="ORF">GCM10009682_21100</name>
</gene>
<keyword evidence="1" id="KW-0378">Hydrolase</keyword>
<dbReference type="InterPro" id="IPR023214">
    <property type="entry name" value="HAD_sf"/>
</dbReference>
<dbReference type="InterPro" id="IPR051806">
    <property type="entry name" value="HAD-like_SPP"/>
</dbReference>
<proteinExistence type="predicted"/>
<dbReference type="SFLD" id="SFLDG01129">
    <property type="entry name" value="C1.5:_HAD__Beta-PGM__Phosphata"/>
    <property type="match status" value="1"/>
</dbReference>
<dbReference type="InterPro" id="IPR023198">
    <property type="entry name" value="PGP-like_dom2"/>
</dbReference>
<dbReference type="RefSeq" id="WP_344128888.1">
    <property type="nucleotide sequence ID" value="NZ_BAAALT010000053.1"/>
</dbReference>
<name>A0ABP4XZL4_9ACTN</name>
<dbReference type="CDD" id="cd07505">
    <property type="entry name" value="HAD_BPGM-like"/>
    <property type="match status" value="1"/>
</dbReference>
<dbReference type="Proteomes" id="UP001500218">
    <property type="component" value="Unassembled WGS sequence"/>
</dbReference>
<dbReference type="GO" id="GO:0016787">
    <property type="term" value="F:hydrolase activity"/>
    <property type="evidence" value="ECO:0007669"/>
    <property type="project" value="UniProtKB-KW"/>
</dbReference>
<keyword evidence="2" id="KW-1185">Reference proteome</keyword>
<dbReference type="SFLD" id="SFLDS00003">
    <property type="entry name" value="Haloacid_Dehalogenase"/>
    <property type="match status" value="1"/>
</dbReference>
<comment type="caution">
    <text evidence="1">The sequence shown here is derived from an EMBL/GenBank/DDBJ whole genome shotgun (WGS) entry which is preliminary data.</text>
</comment>
<dbReference type="PANTHER" id="PTHR43481:SF4">
    <property type="entry name" value="GLYCEROL-1-PHOSPHATE PHOSPHOHYDROLASE 1-RELATED"/>
    <property type="match status" value="1"/>
</dbReference>
<sequence>MNLTLPAGPFRAYLFDCDGTLVDSMPLHYTAWSETLAEWGCAFPEDLFYAWGGRPVTEIIAALNDQHGLAMPVDEVGRVKEERYGQLLPKLTAIADVVAHVEEAYGRIPIAVVSGSTRDSVTASLGALGLLDRFDTLVCAGDYAKAKPDPEAFLLGARLLGVPAEECLVFEDTDMGIAAATAAGMASVRVPPPWERRP</sequence>
<dbReference type="Pfam" id="PF00702">
    <property type="entry name" value="Hydrolase"/>
    <property type="match status" value="1"/>
</dbReference>
<dbReference type="NCBIfam" id="TIGR01509">
    <property type="entry name" value="HAD-SF-IA-v3"/>
    <property type="match status" value="1"/>
</dbReference>
<dbReference type="InterPro" id="IPR036412">
    <property type="entry name" value="HAD-like_sf"/>
</dbReference>
<evidence type="ECO:0000313" key="1">
    <source>
        <dbReference type="EMBL" id="GAA1799242.1"/>
    </source>
</evidence>
<evidence type="ECO:0000313" key="2">
    <source>
        <dbReference type="Proteomes" id="UP001500218"/>
    </source>
</evidence>
<organism evidence="1 2">
    <name type="scientific">Luedemannella flava</name>
    <dbReference type="NCBI Taxonomy" id="349316"/>
    <lineage>
        <taxon>Bacteria</taxon>
        <taxon>Bacillati</taxon>
        <taxon>Actinomycetota</taxon>
        <taxon>Actinomycetes</taxon>
        <taxon>Micromonosporales</taxon>
        <taxon>Micromonosporaceae</taxon>
        <taxon>Luedemannella</taxon>
    </lineage>
</organism>
<dbReference type="PANTHER" id="PTHR43481">
    <property type="entry name" value="FRUCTOSE-1-PHOSPHATE PHOSPHATASE"/>
    <property type="match status" value="1"/>
</dbReference>
<protein>
    <submittedName>
        <fullName evidence="1">HAD-IA family hydrolase</fullName>
    </submittedName>
</protein>